<organism evidence="1 2">
    <name type="scientific">Psylliodes chrysocephalus</name>
    <dbReference type="NCBI Taxonomy" id="3402493"/>
    <lineage>
        <taxon>Eukaryota</taxon>
        <taxon>Metazoa</taxon>
        <taxon>Ecdysozoa</taxon>
        <taxon>Arthropoda</taxon>
        <taxon>Hexapoda</taxon>
        <taxon>Insecta</taxon>
        <taxon>Pterygota</taxon>
        <taxon>Neoptera</taxon>
        <taxon>Endopterygota</taxon>
        <taxon>Coleoptera</taxon>
        <taxon>Polyphaga</taxon>
        <taxon>Cucujiformia</taxon>
        <taxon>Chrysomeloidea</taxon>
        <taxon>Chrysomelidae</taxon>
        <taxon>Galerucinae</taxon>
        <taxon>Alticini</taxon>
        <taxon>Psylliodes</taxon>
    </lineage>
</organism>
<dbReference type="PANTHER" id="PTHR46409:SF1">
    <property type="entry name" value="HTH PSQ-TYPE DOMAIN-CONTAINING PROTEIN"/>
    <property type="match status" value="1"/>
</dbReference>
<name>A0A9P0CPU4_9CUCU</name>
<dbReference type="AlphaFoldDB" id="A0A9P0CPU4"/>
<proteinExistence type="predicted"/>
<dbReference type="OrthoDB" id="8023395at2759"/>
<keyword evidence="2" id="KW-1185">Reference proteome</keyword>
<dbReference type="Proteomes" id="UP001153636">
    <property type="component" value="Chromosome 15"/>
</dbReference>
<evidence type="ECO:0000313" key="2">
    <source>
        <dbReference type="Proteomes" id="UP001153636"/>
    </source>
</evidence>
<evidence type="ECO:0000313" key="1">
    <source>
        <dbReference type="EMBL" id="CAH1103705.1"/>
    </source>
</evidence>
<sequence>MFIGNVDVKLAKVLEKRMQRKIKSIKQLGDQSDPEKSELVGKVTVLDATFSQVEENMYESSSTSEIDFQIDGPSTSKARQTDLRGVDFRNLAEACDRTGVSDRRASFLANVVLQDLGIVSPIGKLLPTCQNLPVVKFEKIDGEVPEFDLNDTSTDQVYFYEMCSVIAKGDVPPNLSKRYPGKMAHARWLTTANRILRLYVASEQPSNELKTITEFILKVYAPVWFDIKVRSSCTEGSRHLFSLIRRSRYLPAAVKDVIDPVIQRNAFFAHKENILLSMLTDDRKPMRELALKRIL</sequence>
<dbReference type="EMBL" id="OV651827">
    <property type="protein sequence ID" value="CAH1103705.1"/>
    <property type="molecule type" value="Genomic_DNA"/>
</dbReference>
<gene>
    <name evidence="1" type="ORF">PSYICH_LOCUS4999</name>
</gene>
<protein>
    <submittedName>
        <fullName evidence="1">Uncharacterized protein</fullName>
    </submittedName>
</protein>
<reference evidence="1" key="1">
    <citation type="submission" date="2022-01" db="EMBL/GenBank/DDBJ databases">
        <authorList>
            <person name="King R."/>
        </authorList>
    </citation>
    <scope>NUCLEOTIDE SEQUENCE</scope>
</reference>
<accession>A0A9P0CPU4</accession>
<dbReference type="PANTHER" id="PTHR46409">
    <property type="entry name" value="HTH PSQ-TYPE DOMAIN-CONTAINING PROTEIN"/>
    <property type="match status" value="1"/>
</dbReference>